<evidence type="ECO:0000256" key="4">
    <source>
        <dbReference type="ARBA" id="ARBA00022846"/>
    </source>
</evidence>
<accession>G0TYD4</accession>
<dbReference type="SMART" id="SM00698">
    <property type="entry name" value="MORN"/>
    <property type="match status" value="2"/>
</dbReference>
<evidence type="ECO:0000256" key="2">
    <source>
        <dbReference type="ARBA" id="ARBA00016322"/>
    </source>
</evidence>
<dbReference type="PANTHER" id="PTHR46437">
    <property type="entry name" value="MORN REPEAT-CONTAINING PROTEIN 5"/>
    <property type="match status" value="1"/>
</dbReference>
<dbReference type="PANTHER" id="PTHR46437:SF1">
    <property type="entry name" value="MORN REPEAT-CONTAINING PROTEIN 5"/>
    <property type="match status" value="1"/>
</dbReference>
<feature type="region of interest" description="Disordered" evidence="7">
    <location>
        <begin position="293"/>
        <end position="341"/>
    </location>
</feature>
<evidence type="ECO:0000313" key="8">
    <source>
        <dbReference type="EMBL" id="CCC48981.1"/>
    </source>
</evidence>
<name>G0TYD4_TRYVY</name>
<keyword evidence="5" id="KW-0969">Cilium</keyword>
<gene>
    <name evidence="8" type="ORF">TVY486_0703150</name>
</gene>
<dbReference type="AlphaFoldDB" id="G0TYD4"/>
<dbReference type="GO" id="GO:0031514">
    <property type="term" value="C:motile cilium"/>
    <property type="evidence" value="ECO:0007669"/>
    <property type="project" value="UniProtKB-SubCell"/>
</dbReference>
<dbReference type="Pfam" id="PF02493">
    <property type="entry name" value="MORN"/>
    <property type="match status" value="3"/>
</dbReference>
<keyword evidence="3" id="KW-0677">Repeat</keyword>
<proteinExistence type="predicted"/>
<keyword evidence="6" id="KW-0966">Cell projection</keyword>
<reference evidence="8" key="1">
    <citation type="journal article" date="2012" name="Proc. Natl. Acad. Sci. U.S.A.">
        <title>Antigenic diversity is generated by distinct evolutionary mechanisms in African trypanosome species.</title>
        <authorList>
            <person name="Jackson A.P."/>
            <person name="Berry A."/>
            <person name="Aslett M."/>
            <person name="Allison H.C."/>
            <person name="Burton P."/>
            <person name="Vavrova-Anderson J."/>
            <person name="Brown R."/>
            <person name="Browne H."/>
            <person name="Corton N."/>
            <person name="Hauser H."/>
            <person name="Gamble J."/>
            <person name="Gilderthorp R."/>
            <person name="Marcello L."/>
            <person name="McQuillan J."/>
            <person name="Otto T.D."/>
            <person name="Quail M.A."/>
            <person name="Sanders M.J."/>
            <person name="van Tonder A."/>
            <person name="Ginger M.L."/>
            <person name="Field M.C."/>
            <person name="Barry J.D."/>
            <person name="Hertz-Fowler C."/>
            <person name="Berriman M."/>
        </authorList>
    </citation>
    <scope>NUCLEOTIDE SEQUENCE</scope>
    <source>
        <strain evidence="8">Y486</strain>
    </source>
</reference>
<dbReference type="InterPro" id="IPR003409">
    <property type="entry name" value="MORN"/>
</dbReference>
<dbReference type="VEuPathDB" id="TriTrypDB:TvY486_0703150"/>
<evidence type="ECO:0000256" key="1">
    <source>
        <dbReference type="ARBA" id="ARBA00004230"/>
    </source>
</evidence>
<keyword evidence="4" id="KW-0282">Flagellum</keyword>
<evidence type="ECO:0000256" key="6">
    <source>
        <dbReference type="ARBA" id="ARBA00023273"/>
    </source>
</evidence>
<dbReference type="InterPro" id="IPR042814">
    <property type="entry name" value="Morn5"/>
</dbReference>
<dbReference type="EMBL" id="HE573023">
    <property type="protein sequence ID" value="CCC48981.1"/>
    <property type="molecule type" value="Genomic_DNA"/>
</dbReference>
<evidence type="ECO:0000256" key="5">
    <source>
        <dbReference type="ARBA" id="ARBA00023069"/>
    </source>
</evidence>
<evidence type="ECO:0000256" key="7">
    <source>
        <dbReference type="SAM" id="MobiDB-lite"/>
    </source>
</evidence>
<feature type="compositionally biased region" description="Polar residues" evidence="7">
    <location>
        <begin position="320"/>
        <end position="341"/>
    </location>
</feature>
<dbReference type="Gene3D" id="2.20.110.10">
    <property type="entry name" value="Histone H3 K4-specific methyltransferase SET7/9 N-terminal domain"/>
    <property type="match status" value="1"/>
</dbReference>
<dbReference type="OMA" id="YVGVWEN"/>
<dbReference type="SUPFAM" id="SSF82185">
    <property type="entry name" value="Histone H3 K4-specific methyltransferase SET7/9 N-terminal domain"/>
    <property type="match status" value="1"/>
</dbReference>
<comment type="subcellular location">
    <subcellularLocation>
        <location evidence="1">Cell projection</location>
        <location evidence="1">Cilium</location>
        <location evidence="1">Flagellum</location>
    </subcellularLocation>
</comment>
<evidence type="ECO:0000256" key="3">
    <source>
        <dbReference type="ARBA" id="ARBA00022737"/>
    </source>
</evidence>
<feature type="compositionally biased region" description="Polar residues" evidence="7">
    <location>
        <begin position="299"/>
        <end position="312"/>
    </location>
</feature>
<sequence length="341" mass="36003">MFYTGCGYRGERTADDKRFDGQGVYTFANGDTYVGAFKDGCMHGHGTLFFTEERGGGHYVGVWENGRNVSGAFVFADGLVYGSGGGGGGRQTAAAASGTGASKPAVKFLVDSSTTGDSISGSPSEESSEGAHEVSNLARGWLYCREGDRRLWAEHLREVMPVLPLQALLGGERLPQSSRWASTLVVAPCVAAEAKTPATFAQGQPRTLSDIPLEFWTDAEQRERIVQLMRLETPPFIGAQGGAGREETLTDGGMPAMNLTLRIIKPLESEAMRRAIAAAAAAAARSRALLPANDLRMENSPTRSAGSRSTVGSPLRVETASPSSSATVSRVAGNVSSPPRR</sequence>
<organism evidence="8">
    <name type="scientific">Trypanosoma vivax (strain Y486)</name>
    <dbReference type="NCBI Taxonomy" id="1055687"/>
    <lineage>
        <taxon>Eukaryota</taxon>
        <taxon>Discoba</taxon>
        <taxon>Euglenozoa</taxon>
        <taxon>Kinetoplastea</taxon>
        <taxon>Metakinetoplastina</taxon>
        <taxon>Trypanosomatida</taxon>
        <taxon>Trypanosomatidae</taxon>
        <taxon>Trypanosoma</taxon>
        <taxon>Duttonella</taxon>
    </lineage>
</organism>
<protein>
    <recommendedName>
        <fullName evidence="2">MORN repeat-containing protein 5</fullName>
    </recommendedName>
</protein>